<dbReference type="InterPro" id="IPR022924">
    <property type="entry name" value="Cardiolipin_synthase"/>
</dbReference>
<keyword evidence="7 13" id="KW-1133">Transmembrane helix</keyword>
<reference evidence="16" key="1">
    <citation type="submission" date="2022-07" db="EMBL/GenBank/DDBJ databases">
        <title>Enhanced cultured diversity of the mouse gut microbiota enables custom-made synthetic communities.</title>
        <authorList>
            <person name="Afrizal A."/>
        </authorList>
    </citation>
    <scope>NUCLEOTIDE SEQUENCE</scope>
    <source>
        <strain evidence="16">DSM 29482</strain>
    </source>
</reference>
<dbReference type="CDD" id="cd09112">
    <property type="entry name" value="PLDc_CLS_2"/>
    <property type="match status" value="1"/>
</dbReference>
<evidence type="ECO:0000256" key="13">
    <source>
        <dbReference type="HAMAP-Rule" id="MF_01916"/>
    </source>
</evidence>
<organism evidence="16 17">
    <name type="scientific">Anaerosalibacter massiliensis</name>
    <dbReference type="NCBI Taxonomy" id="1347392"/>
    <lineage>
        <taxon>Bacteria</taxon>
        <taxon>Bacillati</taxon>
        <taxon>Bacillota</taxon>
        <taxon>Tissierellia</taxon>
        <taxon>Tissierellales</taxon>
        <taxon>Sporanaerobacteraceae</taxon>
        <taxon>Anaerosalibacter</taxon>
    </lineage>
</organism>
<dbReference type="SUPFAM" id="SSF56024">
    <property type="entry name" value="Phospholipase D/nuclease"/>
    <property type="match status" value="2"/>
</dbReference>
<feature type="active site" evidence="13">
    <location>
        <position position="228"/>
    </location>
</feature>
<dbReference type="EMBL" id="JANJZL010000002">
    <property type="protein sequence ID" value="MCR2043267.1"/>
    <property type="molecule type" value="Genomic_DNA"/>
</dbReference>
<feature type="active site" evidence="13">
    <location>
        <position position="233"/>
    </location>
</feature>
<dbReference type="Pfam" id="PF13091">
    <property type="entry name" value="PLDc_2"/>
    <property type="match status" value="2"/>
</dbReference>
<keyword evidence="11 13" id="KW-1208">Phospholipid metabolism</keyword>
<dbReference type="AlphaFoldDB" id="A0A9X2ME25"/>
<comment type="subcellular location">
    <subcellularLocation>
        <location evidence="1 13">Cell membrane</location>
        <topology evidence="1 13">Multi-pass membrane protein</topology>
    </subcellularLocation>
</comment>
<feature type="active site" evidence="13">
    <location>
        <position position="410"/>
    </location>
</feature>
<keyword evidence="9 13" id="KW-0472">Membrane</keyword>
<evidence type="ECO:0000259" key="15">
    <source>
        <dbReference type="PROSITE" id="PS50035"/>
    </source>
</evidence>
<gene>
    <name evidence="16" type="primary">cls</name>
    <name evidence="16" type="ORF">NSA23_03955</name>
</gene>
<comment type="similarity">
    <text evidence="13">Belongs to the phospholipase D family. Cardiolipin synthase subfamily.</text>
</comment>
<dbReference type="GO" id="GO:0032049">
    <property type="term" value="P:cardiolipin biosynthetic process"/>
    <property type="evidence" value="ECO:0007669"/>
    <property type="project" value="UniProtKB-UniRule"/>
</dbReference>
<feature type="active site" evidence="13">
    <location>
        <position position="403"/>
    </location>
</feature>
<keyword evidence="3 13" id="KW-0444">Lipid biosynthesis</keyword>
<protein>
    <recommendedName>
        <fullName evidence="13 14">Cardiolipin synthase</fullName>
        <shortName evidence="13">CL synthase</shortName>
        <ecNumber evidence="13 14">2.7.8.-</ecNumber>
    </recommendedName>
</protein>
<dbReference type="EC" id="2.7.8.-" evidence="13 14"/>
<proteinExistence type="inferred from homology"/>
<feature type="active site" evidence="13">
    <location>
        <position position="405"/>
    </location>
</feature>
<evidence type="ECO:0000313" key="16">
    <source>
        <dbReference type="EMBL" id="MCR2043267.1"/>
    </source>
</evidence>
<evidence type="ECO:0000256" key="1">
    <source>
        <dbReference type="ARBA" id="ARBA00004651"/>
    </source>
</evidence>
<keyword evidence="8 13" id="KW-0443">Lipid metabolism</keyword>
<dbReference type="PROSITE" id="PS50035">
    <property type="entry name" value="PLD"/>
    <property type="match status" value="2"/>
</dbReference>
<dbReference type="HAMAP" id="MF_01916">
    <property type="entry name" value="Cardiolipin_synth_Cls"/>
    <property type="match status" value="1"/>
</dbReference>
<evidence type="ECO:0000256" key="11">
    <source>
        <dbReference type="ARBA" id="ARBA00023264"/>
    </source>
</evidence>
<feature type="active site" evidence="13">
    <location>
        <position position="226"/>
    </location>
</feature>
<dbReference type="FunFam" id="3.30.870.10:FF:000014">
    <property type="entry name" value="Cardiolipin synthase"/>
    <property type="match status" value="1"/>
</dbReference>
<keyword evidence="6" id="KW-0677">Repeat</keyword>
<keyword evidence="4 13" id="KW-0808">Transferase</keyword>
<dbReference type="Gene3D" id="3.30.870.10">
    <property type="entry name" value="Endonuclease Chain A"/>
    <property type="match status" value="2"/>
</dbReference>
<dbReference type="InterPro" id="IPR025202">
    <property type="entry name" value="PLD-like_dom"/>
</dbReference>
<dbReference type="InterPro" id="IPR027379">
    <property type="entry name" value="CLS_N"/>
</dbReference>
<feature type="transmembrane region" description="Helical" evidence="13">
    <location>
        <begin position="7"/>
        <end position="29"/>
    </location>
</feature>
<dbReference type="PANTHER" id="PTHR21248">
    <property type="entry name" value="CARDIOLIPIN SYNTHASE"/>
    <property type="match status" value="1"/>
</dbReference>
<comment type="catalytic activity">
    <reaction evidence="13">
        <text>2 a 1,2-diacyl-sn-glycero-3-phospho-(1'-sn-glycerol) = a cardiolipin + glycerol</text>
        <dbReference type="Rhea" id="RHEA:31451"/>
        <dbReference type="ChEBI" id="CHEBI:17754"/>
        <dbReference type="ChEBI" id="CHEBI:62237"/>
        <dbReference type="ChEBI" id="CHEBI:64716"/>
    </reaction>
</comment>
<feature type="domain" description="PLD phosphodiesterase" evidence="15">
    <location>
        <begin position="398"/>
        <end position="425"/>
    </location>
</feature>
<evidence type="ECO:0000256" key="5">
    <source>
        <dbReference type="ARBA" id="ARBA00022692"/>
    </source>
</evidence>
<evidence type="ECO:0000256" key="8">
    <source>
        <dbReference type="ARBA" id="ARBA00023098"/>
    </source>
</evidence>
<dbReference type="InterPro" id="IPR001736">
    <property type="entry name" value="PLipase_D/transphosphatidylase"/>
</dbReference>
<sequence>MTYILRIFKWILQNILLLNILFAILLVFFERRNPTTTWLWLMILFFLPGIGFLLYLFIGQDLRKKKIFKIKEEEDRFFKNLAAIQEENIEKEKLDFNEPRIKEYKDIIQFHLMSTDSVFTQDNEVKLYFSGKDKFNALLNSIHRSKKYIHIEYYIIRDDNLGNEIMDALIDKAKNGVEVKLLYDGMGGRSLPRNFFRELIEAGGEVACFFPPFSPILSIRINYRNHRKICIIDGKEAYVGGFNIGDEYIGKSERFGYWRDTHCKIKGSAIYGLEWRFLLDWRFAANEEIENMENYFIPKCTSGKTGVQIVSSGPDSKWTSIKDGYFKMIINARKKVYIQTPYFIPDDSILEALRVAGLSGVDVRVIIPSKPDHPFVYWASLSYIGELLQSGVRFYTYENGFIHSKVVLMDDILSSVGTANLDIRSFKLNFEVNAFIYDEKVNNEISEQFIKDLESCKEITIDEYKKRSFAIKVKESISRLLSPIL</sequence>
<keyword evidence="2 13" id="KW-1003">Cell membrane</keyword>
<dbReference type="OrthoDB" id="9762009at2"/>
<evidence type="ECO:0000256" key="2">
    <source>
        <dbReference type="ARBA" id="ARBA00022475"/>
    </source>
</evidence>
<evidence type="ECO:0000256" key="3">
    <source>
        <dbReference type="ARBA" id="ARBA00022516"/>
    </source>
</evidence>
<evidence type="ECO:0000256" key="9">
    <source>
        <dbReference type="ARBA" id="ARBA00023136"/>
    </source>
</evidence>
<dbReference type="FunFam" id="3.30.870.10:FF:000021">
    <property type="entry name" value="Cardiolipin synthase"/>
    <property type="match status" value="1"/>
</dbReference>
<evidence type="ECO:0000256" key="4">
    <source>
        <dbReference type="ARBA" id="ARBA00022679"/>
    </source>
</evidence>
<evidence type="ECO:0000256" key="7">
    <source>
        <dbReference type="ARBA" id="ARBA00022989"/>
    </source>
</evidence>
<dbReference type="GO" id="GO:0005886">
    <property type="term" value="C:plasma membrane"/>
    <property type="evidence" value="ECO:0007669"/>
    <property type="project" value="UniProtKB-SubCell"/>
</dbReference>
<dbReference type="Pfam" id="PF13396">
    <property type="entry name" value="PLDc_N"/>
    <property type="match status" value="1"/>
</dbReference>
<keyword evidence="5 13" id="KW-0812">Transmembrane</keyword>
<dbReference type="GO" id="GO:0008808">
    <property type="term" value="F:cardiolipin synthase activity"/>
    <property type="evidence" value="ECO:0007669"/>
    <property type="project" value="UniProtKB-UniRule"/>
</dbReference>
<dbReference type="CDD" id="cd09110">
    <property type="entry name" value="PLDc_CLS_1"/>
    <property type="match status" value="1"/>
</dbReference>
<name>A0A9X2ME25_9FIRM</name>
<evidence type="ECO:0000256" key="14">
    <source>
        <dbReference type="NCBIfam" id="TIGR04265"/>
    </source>
</evidence>
<accession>A0A9X2ME25</accession>
<evidence type="ECO:0000256" key="12">
    <source>
        <dbReference type="ARBA" id="ARBA00057569"/>
    </source>
</evidence>
<evidence type="ECO:0000256" key="10">
    <source>
        <dbReference type="ARBA" id="ARBA00023209"/>
    </source>
</evidence>
<dbReference type="RefSeq" id="WP_042680001.1">
    <property type="nucleotide sequence ID" value="NZ_CABKTM010000016.1"/>
</dbReference>
<keyword evidence="10 13" id="KW-0594">Phospholipid biosynthesis</keyword>
<dbReference type="Proteomes" id="UP001142078">
    <property type="component" value="Unassembled WGS sequence"/>
</dbReference>
<dbReference type="NCBIfam" id="TIGR04265">
    <property type="entry name" value="bac_cardiolipin"/>
    <property type="match status" value="1"/>
</dbReference>
<comment type="function">
    <text evidence="12 13">Catalyzes the reversible phosphatidyl group transfer from one phosphatidylglycerol molecule to another to form cardiolipin (CL) (diphosphatidylglycerol) and glycerol.</text>
</comment>
<dbReference type="SMART" id="SM00155">
    <property type="entry name" value="PLDc"/>
    <property type="match status" value="2"/>
</dbReference>
<feature type="transmembrane region" description="Helical" evidence="13">
    <location>
        <begin position="35"/>
        <end position="58"/>
    </location>
</feature>
<evidence type="ECO:0000256" key="6">
    <source>
        <dbReference type="ARBA" id="ARBA00022737"/>
    </source>
</evidence>
<keyword evidence="17" id="KW-1185">Reference proteome</keyword>
<feature type="domain" description="PLD phosphodiesterase" evidence="15">
    <location>
        <begin position="221"/>
        <end position="248"/>
    </location>
</feature>
<comment type="caution">
    <text evidence="16">The sequence shown here is derived from an EMBL/GenBank/DDBJ whole genome shotgun (WGS) entry which is preliminary data.</text>
</comment>
<dbReference type="InterPro" id="IPR030874">
    <property type="entry name" value="Cardiolipin_synth_Firmi"/>
</dbReference>
<evidence type="ECO:0000313" key="17">
    <source>
        <dbReference type="Proteomes" id="UP001142078"/>
    </source>
</evidence>
<dbReference type="PANTHER" id="PTHR21248:SF22">
    <property type="entry name" value="PHOSPHOLIPASE D"/>
    <property type="match status" value="1"/>
</dbReference>